<dbReference type="Gene3D" id="2.40.50.200">
    <property type="entry name" value="Bacterial OB-fold"/>
    <property type="match status" value="1"/>
</dbReference>
<proteinExistence type="predicted"/>
<evidence type="ECO:0000256" key="1">
    <source>
        <dbReference type="ARBA" id="ARBA00022729"/>
    </source>
</evidence>
<dbReference type="PANTHER" id="PTHR36571">
    <property type="entry name" value="PROTEIN YGIW"/>
    <property type="match status" value="1"/>
</dbReference>
<dbReference type="EMBL" id="JAFJYC010000001">
    <property type="protein sequence ID" value="MBT9432727.1"/>
    <property type="molecule type" value="Genomic_DNA"/>
</dbReference>
<keyword evidence="5" id="KW-1185">Reference proteome</keyword>
<dbReference type="InterPro" id="IPR036700">
    <property type="entry name" value="BOBF_sf"/>
</dbReference>
<dbReference type="NCBIfam" id="NF033674">
    <property type="entry name" value="stress_OB_fold"/>
    <property type="match status" value="1"/>
</dbReference>
<reference evidence="4 5" key="1">
    <citation type="journal article" date="2021" name="Genome Biol. Evol.">
        <title>The evolution of interdependence in a four-way mealybug symbiosis.</title>
        <authorList>
            <person name="Garber A.I."/>
            <person name="Kupper M."/>
            <person name="Laetsch D.R."/>
            <person name="Weldon S.R."/>
            <person name="Ladinsky M.S."/>
            <person name="Bjorkman P.J."/>
            <person name="McCutcheon J.P."/>
        </authorList>
    </citation>
    <scope>NUCLEOTIDE SEQUENCE [LARGE SCALE GENOMIC DNA]</scope>
    <source>
        <strain evidence="4">SOD</strain>
    </source>
</reference>
<organism evidence="4 5">
    <name type="scientific">Candidatus Sodalis endolongispinus</name>
    <dbReference type="NCBI Taxonomy" id="2812662"/>
    <lineage>
        <taxon>Bacteria</taxon>
        <taxon>Pseudomonadati</taxon>
        <taxon>Pseudomonadota</taxon>
        <taxon>Gammaproteobacteria</taxon>
        <taxon>Enterobacterales</taxon>
        <taxon>Bruguierivoracaceae</taxon>
        <taxon>Sodalis</taxon>
    </lineage>
</organism>
<accession>A0ABS5YCN4</accession>
<dbReference type="RefSeq" id="WP_215669840.1">
    <property type="nucleotide sequence ID" value="NZ_JAFJYC010000001.1"/>
</dbReference>
<dbReference type="SUPFAM" id="SSF101756">
    <property type="entry name" value="Hypothetical protein YgiW"/>
    <property type="match status" value="1"/>
</dbReference>
<sequence length="131" mass="14229">MKKSTFTLLIALFSPCVLAAPDGGFHPDKAPPPPQKQDSGIRGVEDLRPTAIKQVKTLRDGAWVTLIGNIHRQLGKDSFELHDKTGSLALHIAPDGWRGADISPDDLIIVSGTLHKDPHGETVDVQQLQKQ</sequence>
<feature type="region of interest" description="Disordered" evidence="2">
    <location>
        <begin position="24"/>
        <end position="46"/>
    </location>
</feature>
<evidence type="ECO:0000256" key="3">
    <source>
        <dbReference type="SAM" id="SignalP"/>
    </source>
</evidence>
<evidence type="ECO:0000313" key="4">
    <source>
        <dbReference type="EMBL" id="MBT9432727.1"/>
    </source>
</evidence>
<keyword evidence="1 3" id="KW-0732">Signal</keyword>
<dbReference type="Proteomes" id="UP000811282">
    <property type="component" value="Unassembled WGS sequence"/>
</dbReference>
<dbReference type="Pfam" id="PF04076">
    <property type="entry name" value="BOF"/>
    <property type="match status" value="1"/>
</dbReference>
<comment type="caution">
    <text evidence="4">The sequence shown here is derived from an EMBL/GenBank/DDBJ whole genome shotgun (WGS) entry which is preliminary data.</text>
</comment>
<evidence type="ECO:0000313" key="5">
    <source>
        <dbReference type="Proteomes" id="UP000811282"/>
    </source>
</evidence>
<feature type="chain" id="PRO_5045128594" evidence="3">
    <location>
        <begin position="20"/>
        <end position="131"/>
    </location>
</feature>
<feature type="signal peptide" evidence="3">
    <location>
        <begin position="1"/>
        <end position="19"/>
    </location>
</feature>
<dbReference type="PANTHER" id="PTHR36571:SF2">
    <property type="entry name" value="PERIPLASMIC PROTEIN"/>
    <property type="match status" value="1"/>
</dbReference>
<dbReference type="InterPro" id="IPR005220">
    <property type="entry name" value="CarO-like"/>
</dbReference>
<gene>
    <name evidence="4" type="ORF">JZM24_12405</name>
</gene>
<protein>
    <submittedName>
        <fullName evidence="4">NirD/YgiW/YdeI family stress tolerance protein</fullName>
    </submittedName>
</protein>
<name>A0ABS5YCN4_9GAMM</name>
<evidence type="ECO:0000256" key="2">
    <source>
        <dbReference type="SAM" id="MobiDB-lite"/>
    </source>
</evidence>